<protein>
    <recommendedName>
        <fullName evidence="1">Elongation factor G-binding protein C-terminal treble-clef zinc-finger domain-containing protein</fullName>
    </recommendedName>
</protein>
<dbReference type="InterPro" id="IPR032330">
    <property type="entry name" value="EF-G-binding_C"/>
</dbReference>
<dbReference type="Proteomes" id="UP000217289">
    <property type="component" value="Chromosome"/>
</dbReference>
<accession>A0A250IMD5</accession>
<dbReference type="Pfam" id="PF16571">
    <property type="entry name" value="FBP_C"/>
    <property type="match status" value="1"/>
</dbReference>
<evidence type="ECO:0000313" key="2">
    <source>
        <dbReference type="EMBL" id="ATB32915.1"/>
    </source>
</evidence>
<gene>
    <name evidence="2" type="ORF">MEBOL_006404</name>
</gene>
<dbReference type="EMBL" id="CP022163">
    <property type="protein sequence ID" value="ATB32915.1"/>
    <property type="molecule type" value="Genomic_DNA"/>
</dbReference>
<reference evidence="2 3" key="1">
    <citation type="submission" date="2017-06" db="EMBL/GenBank/DDBJ databases">
        <authorList>
            <person name="Kim H.J."/>
            <person name="Triplett B.A."/>
        </authorList>
    </citation>
    <scope>NUCLEOTIDE SEQUENCE [LARGE SCALE GENOMIC DNA]</scope>
    <source>
        <strain evidence="2 3">DSM 14713</strain>
    </source>
</reference>
<keyword evidence="3" id="KW-1185">Reference proteome</keyword>
<name>A0A250IMD5_9BACT</name>
<proteinExistence type="predicted"/>
<dbReference type="AlphaFoldDB" id="A0A250IMD5"/>
<organism evidence="2 3">
    <name type="scientific">Melittangium boletus DSM 14713</name>
    <dbReference type="NCBI Taxonomy" id="1294270"/>
    <lineage>
        <taxon>Bacteria</taxon>
        <taxon>Pseudomonadati</taxon>
        <taxon>Myxococcota</taxon>
        <taxon>Myxococcia</taxon>
        <taxon>Myxococcales</taxon>
        <taxon>Cystobacterineae</taxon>
        <taxon>Archangiaceae</taxon>
        <taxon>Melittangium</taxon>
    </lineage>
</organism>
<evidence type="ECO:0000259" key="1">
    <source>
        <dbReference type="Pfam" id="PF16571"/>
    </source>
</evidence>
<dbReference type="KEGG" id="mbd:MEBOL_006404"/>
<feature type="domain" description="Elongation factor G-binding protein C-terminal treble-clef zinc-finger" evidence="1">
    <location>
        <begin position="14"/>
        <end position="144"/>
    </location>
</feature>
<evidence type="ECO:0000313" key="3">
    <source>
        <dbReference type="Proteomes" id="UP000217289"/>
    </source>
</evidence>
<sequence>MFLIETEKDLLQAFRPRDREKVELPKGLKFPLFVRDYFSWVEPSGTRVFLVCPSPDNKRPMGLAFRREPQGSSTPSQMCDWCHAYGSSNEIGLLSTDVNSKRRVGVNLCLDLRCKEKLETAADLSGRHFREAMPPLMERMTRFAREALRIHTVPED</sequence>
<dbReference type="RefSeq" id="WP_095981038.1">
    <property type="nucleotide sequence ID" value="NZ_CP022163.1"/>
</dbReference>
<dbReference type="OrthoDB" id="5381823at2"/>